<evidence type="ECO:0000256" key="1">
    <source>
        <dbReference type="SAM" id="Phobius"/>
    </source>
</evidence>
<reference evidence="2" key="1">
    <citation type="submission" date="2021-06" db="EMBL/GenBank/DDBJ databases">
        <title>Thalassococcus sp. CAU 1522 isolated from sea sand, Republic of Korea.</title>
        <authorList>
            <person name="Kim W."/>
        </authorList>
    </citation>
    <scope>NUCLEOTIDE SEQUENCE</scope>
    <source>
        <strain evidence="2">CAU 1522</strain>
    </source>
</reference>
<comment type="caution">
    <text evidence="2">The sequence shown here is derived from an EMBL/GenBank/DDBJ whole genome shotgun (WGS) entry which is preliminary data.</text>
</comment>
<dbReference type="RefSeq" id="WP_217777255.1">
    <property type="nucleotide sequence ID" value="NZ_JAHRWL010000001.1"/>
</dbReference>
<proteinExistence type="predicted"/>
<keyword evidence="1" id="KW-1133">Transmembrane helix</keyword>
<dbReference type="Proteomes" id="UP001166293">
    <property type="component" value="Unassembled WGS sequence"/>
</dbReference>
<accession>A0ABS6N703</accession>
<keyword evidence="1" id="KW-0812">Transmembrane</keyword>
<feature type="transmembrane region" description="Helical" evidence="1">
    <location>
        <begin position="136"/>
        <end position="161"/>
    </location>
</feature>
<organism evidence="2 3">
    <name type="scientific">Thalassococcus arenae</name>
    <dbReference type="NCBI Taxonomy" id="2851652"/>
    <lineage>
        <taxon>Bacteria</taxon>
        <taxon>Pseudomonadati</taxon>
        <taxon>Pseudomonadota</taxon>
        <taxon>Alphaproteobacteria</taxon>
        <taxon>Rhodobacterales</taxon>
        <taxon>Roseobacteraceae</taxon>
        <taxon>Thalassococcus</taxon>
    </lineage>
</organism>
<evidence type="ECO:0008006" key="4">
    <source>
        <dbReference type="Google" id="ProtNLM"/>
    </source>
</evidence>
<feature type="transmembrane region" description="Helical" evidence="1">
    <location>
        <begin position="192"/>
        <end position="213"/>
    </location>
</feature>
<sequence length="254" mass="26924">MKGWQIFVHSVRLVLNNLGDALRVSAVLYAVQAAVQIVLFLNPPGVMEMDVVANGEPMQMMDPGDALRVLALQIVGIVASLWIAVAWHRYVLAGEYPKGWLPAWPGSKLAGYLGRSIMIGLLIALGVAILSIPVGFLAVLVPGLGVLTISALIGFGAFLFFKMGPILPAVALGEPIRLSEAWNATRGQDSAILTLALIVIAGSLLVQAPTLLAGTGTPFITLVYTLVTGWFLTLIGASMLTTLYGHFVQGRPID</sequence>
<protein>
    <recommendedName>
        <fullName evidence="4">Glycerophosphoryl diester phosphodiesterase membrane domain-containing protein</fullName>
    </recommendedName>
</protein>
<feature type="transmembrane region" description="Helical" evidence="1">
    <location>
        <begin position="219"/>
        <end position="244"/>
    </location>
</feature>
<dbReference type="EMBL" id="JAHRWL010000001">
    <property type="protein sequence ID" value="MBV2359447.1"/>
    <property type="molecule type" value="Genomic_DNA"/>
</dbReference>
<feature type="transmembrane region" description="Helical" evidence="1">
    <location>
        <begin position="21"/>
        <end position="41"/>
    </location>
</feature>
<keyword evidence="3" id="KW-1185">Reference proteome</keyword>
<gene>
    <name evidence="2" type="ORF">KUH32_06655</name>
</gene>
<name>A0ABS6N703_9RHOB</name>
<keyword evidence="1" id="KW-0472">Membrane</keyword>
<evidence type="ECO:0000313" key="2">
    <source>
        <dbReference type="EMBL" id="MBV2359447.1"/>
    </source>
</evidence>
<feature type="transmembrane region" description="Helical" evidence="1">
    <location>
        <begin position="66"/>
        <end position="88"/>
    </location>
</feature>
<evidence type="ECO:0000313" key="3">
    <source>
        <dbReference type="Proteomes" id="UP001166293"/>
    </source>
</evidence>
<feature type="transmembrane region" description="Helical" evidence="1">
    <location>
        <begin position="109"/>
        <end position="130"/>
    </location>
</feature>